<evidence type="ECO:0000313" key="1">
    <source>
        <dbReference type="EMBL" id="KUL41333.1"/>
    </source>
</evidence>
<organism evidence="1 2">
    <name type="scientific">Actinoplanes awajinensis subsp. mycoplanecinus</name>
    <dbReference type="NCBI Taxonomy" id="135947"/>
    <lineage>
        <taxon>Bacteria</taxon>
        <taxon>Bacillati</taxon>
        <taxon>Actinomycetota</taxon>
        <taxon>Actinomycetes</taxon>
        <taxon>Micromonosporales</taxon>
        <taxon>Micromonosporaceae</taxon>
        <taxon>Actinoplanes</taxon>
    </lineage>
</organism>
<keyword evidence="2" id="KW-1185">Reference proteome</keyword>
<gene>
    <name evidence="1" type="ORF">ADL15_03495</name>
</gene>
<sequence>MTLHSRALLGAVVAVAGYALFSSLQPDPPVSEEKSSWSVPVGYSILSTVDIDGGSVRLWEHHEGTAMCFVQEEVDQDGRHESAVSGNCWDATDSAWRTARGMATLVIAPPRQAADAVLVTAPGGSQFGPFPVHADLVMIPDRWEHEPVQLEFQALDKNGTSVGPAESRHLEAT</sequence>
<evidence type="ECO:0000313" key="2">
    <source>
        <dbReference type="Proteomes" id="UP000053244"/>
    </source>
</evidence>
<comment type="caution">
    <text evidence="1">The sequence shown here is derived from an EMBL/GenBank/DDBJ whole genome shotgun (WGS) entry which is preliminary data.</text>
</comment>
<dbReference type="OrthoDB" id="9849922at2"/>
<dbReference type="RefSeq" id="WP_067685084.1">
    <property type="nucleotide sequence ID" value="NZ_LLZH01000013.1"/>
</dbReference>
<dbReference type="EMBL" id="LLZH01000013">
    <property type="protein sequence ID" value="KUL41333.1"/>
    <property type="molecule type" value="Genomic_DNA"/>
</dbReference>
<dbReference type="Proteomes" id="UP000053244">
    <property type="component" value="Unassembled WGS sequence"/>
</dbReference>
<name>A0A0X3V951_9ACTN</name>
<proteinExistence type="predicted"/>
<reference evidence="1 2" key="1">
    <citation type="submission" date="2015-10" db="EMBL/GenBank/DDBJ databases">
        <authorList>
            <person name="Gilbert D.G."/>
        </authorList>
    </citation>
    <scope>NUCLEOTIDE SEQUENCE [LARGE SCALE GENOMIC DNA]</scope>
    <source>
        <strain evidence="1 2">NRRL B-16712</strain>
    </source>
</reference>
<dbReference type="AlphaFoldDB" id="A0A0X3V951"/>
<protein>
    <submittedName>
        <fullName evidence="1">Uncharacterized protein</fullName>
    </submittedName>
</protein>
<accession>A0A0X3V951</accession>